<dbReference type="Pfam" id="PF01052">
    <property type="entry name" value="FliMN_C"/>
    <property type="match status" value="1"/>
</dbReference>
<dbReference type="InterPro" id="IPR036429">
    <property type="entry name" value="SpoA-like_sf"/>
</dbReference>
<dbReference type="KEGG" id="smax:FJR03_07760"/>
<accession>A0A7M1AW24</accession>
<comment type="similarity">
    <text evidence="2">Belongs to the FliN/MopA/SpaO family.</text>
</comment>
<dbReference type="Gene3D" id="3.40.1550.10">
    <property type="entry name" value="CheC-like"/>
    <property type="match status" value="1"/>
</dbReference>
<protein>
    <recommendedName>
        <fullName evidence="3">Flagellar motor switch protein FliN</fullName>
    </recommendedName>
</protein>
<dbReference type="GO" id="GO:0005886">
    <property type="term" value="C:plasma membrane"/>
    <property type="evidence" value="ECO:0007669"/>
    <property type="project" value="UniProtKB-SubCell"/>
</dbReference>
<evidence type="ECO:0000256" key="5">
    <source>
        <dbReference type="ARBA" id="ARBA00022500"/>
    </source>
</evidence>
<keyword evidence="10" id="KW-0966">Cell projection</keyword>
<proteinExistence type="inferred from homology"/>
<dbReference type="Proteomes" id="UP000593910">
    <property type="component" value="Chromosome"/>
</dbReference>
<sequence length="294" mass="32106">MSDFIKLFESETVGTIEALVGVAPSIELKEEQELSIISNIVPPIVLVKLKISGDVDADAMVALPPNLAASLSDMMMGEEASDREDVTEDDMDAAKEIVSNIFGAIGNTLSAQKELPVLSFSVDNIELIGETEEVSLEQYSKMYVYKLSLDSLNSLLMFIIDEKLNSKLYGSDDEIPSLELDEPEAAPVSVTTSTPCNENKVKLSEDEINNIGLILDVKLPVKVRIGKKRMLLKDVLNMDIGSVIELNQLANDPLEILVDNHVIAEGEVVIVDGNFGVQITSIGSKKERLNKLKE</sequence>
<organism evidence="10 11">
    <name type="scientific">Sulfurimonas marina</name>
    <dbReference type="NCBI Taxonomy" id="2590551"/>
    <lineage>
        <taxon>Bacteria</taxon>
        <taxon>Pseudomonadati</taxon>
        <taxon>Campylobacterota</taxon>
        <taxon>Epsilonproteobacteria</taxon>
        <taxon>Campylobacterales</taxon>
        <taxon>Sulfurimonadaceae</taxon>
        <taxon>Sulfurimonas</taxon>
    </lineage>
</organism>
<gene>
    <name evidence="10" type="primary">fliY</name>
    <name evidence="10" type="ORF">FJR03_07760</name>
</gene>
<comment type="function">
    <text evidence="8">FliM is one of three proteins (FliG, FliN, FliM) that forms the rotor-mounted switch complex (C ring), located at the base of the basal body. This complex interacts with the CheY and CheZ chemotaxis proteins, in addition to contacting components of the motor that determine the direction of flagellar rotation.</text>
</comment>
<evidence type="ECO:0000256" key="2">
    <source>
        <dbReference type="ARBA" id="ARBA00009226"/>
    </source>
</evidence>
<evidence type="ECO:0000256" key="3">
    <source>
        <dbReference type="ARBA" id="ARBA00021897"/>
    </source>
</evidence>
<dbReference type="InterPro" id="IPR012826">
    <property type="entry name" value="FliN"/>
</dbReference>
<reference evidence="10 11" key="1">
    <citation type="submission" date="2019-06" db="EMBL/GenBank/DDBJ databases">
        <title>Sulfurimonas gotlandica sp. nov., a chemoautotrophic and psychrotolerant epsilonproteobacterium isolated from a pelagic redoxcline, and an emended description of the genus Sulfurimonas.</title>
        <authorList>
            <person name="Wang S."/>
            <person name="Jiang L."/>
            <person name="Shao Z."/>
        </authorList>
    </citation>
    <scope>NUCLEOTIDE SEQUENCE [LARGE SCALE GENOMIC DNA]</scope>
    <source>
        <strain evidence="10 11">B2</strain>
    </source>
</reference>
<evidence type="ECO:0000256" key="7">
    <source>
        <dbReference type="ARBA" id="ARBA00023136"/>
    </source>
</evidence>
<dbReference type="InterPro" id="IPR051469">
    <property type="entry name" value="FliN/MopA/SpaO"/>
</dbReference>
<comment type="subcellular location">
    <subcellularLocation>
        <location evidence="1">Cell membrane</location>
        <topology evidence="1">Peripheral membrane protein</topology>
        <orientation evidence="1">Cytoplasmic side</orientation>
    </subcellularLocation>
</comment>
<dbReference type="GO" id="GO:0071973">
    <property type="term" value="P:bacterial-type flagellum-dependent cell motility"/>
    <property type="evidence" value="ECO:0007669"/>
    <property type="project" value="InterPro"/>
</dbReference>
<dbReference type="GO" id="GO:0006935">
    <property type="term" value="P:chemotaxis"/>
    <property type="evidence" value="ECO:0007669"/>
    <property type="project" value="UniProtKB-KW"/>
</dbReference>
<evidence type="ECO:0000313" key="11">
    <source>
        <dbReference type="Proteomes" id="UP000593910"/>
    </source>
</evidence>
<dbReference type="PRINTS" id="PR00956">
    <property type="entry name" value="FLGMOTORFLIN"/>
</dbReference>
<evidence type="ECO:0000256" key="8">
    <source>
        <dbReference type="ARBA" id="ARBA00025044"/>
    </source>
</evidence>
<evidence type="ECO:0000256" key="1">
    <source>
        <dbReference type="ARBA" id="ARBA00004413"/>
    </source>
</evidence>
<dbReference type="NCBIfam" id="TIGR02480">
    <property type="entry name" value="fliN"/>
    <property type="match status" value="1"/>
</dbReference>
<dbReference type="PANTHER" id="PTHR43484:SF1">
    <property type="entry name" value="FLAGELLAR MOTOR SWITCH PROTEIN FLIN"/>
    <property type="match status" value="1"/>
</dbReference>
<dbReference type="InterPro" id="IPR001172">
    <property type="entry name" value="FliN_T3SS_HrcQb"/>
</dbReference>
<keyword evidence="7" id="KW-0472">Membrane</keyword>
<dbReference type="AlphaFoldDB" id="A0A7M1AW24"/>
<evidence type="ECO:0000256" key="4">
    <source>
        <dbReference type="ARBA" id="ARBA00022475"/>
    </source>
</evidence>
<evidence type="ECO:0000259" key="9">
    <source>
        <dbReference type="Pfam" id="PF01052"/>
    </source>
</evidence>
<feature type="domain" description="Flagellar motor switch protein FliN-like C-terminal" evidence="9">
    <location>
        <begin position="214"/>
        <end position="282"/>
    </location>
</feature>
<keyword evidence="6" id="KW-0283">Flagellar rotation</keyword>
<dbReference type="PANTHER" id="PTHR43484">
    <property type="match status" value="1"/>
</dbReference>
<keyword evidence="10" id="KW-0282">Flagellum</keyword>
<dbReference type="NCBIfam" id="NF006272">
    <property type="entry name" value="PRK08432.1"/>
    <property type="match status" value="1"/>
</dbReference>
<keyword evidence="4" id="KW-1003">Cell membrane</keyword>
<dbReference type="SUPFAM" id="SSF101801">
    <property type="entry name" value="Surface presentation of antigens (SPOA)"/>
    <property type="match status" value="1"/>
</dbReference>
<dbReference type="Gene3D" id="2.30.330.10">
    <property type="entry name" value="SpoA-like"/>
    <property type="match status" value="1"/>
</dbReference>
<dbReference type="GO" id="GO:0003774">
    <property type="term" value="F:cytoskeletal motor activity"/>
    <property type="evidence" value="ECO:0007669"/>
    <property type="project" value="InterPro"/>
</dbReference>
<keyword evidence="10" id="KW-0969">Cilium</keyword>
<keyword evidence="11" id="KW-1185">Reference proteome</keyword>
<dbReference type="InterPro" id="IPR028976">
    <property type="entry name" value="CheC-like_sf"/>
</dbReference>
<keyword evidence="5" id="KW-0145">Chemotaxis</keyword>
<evidence type="ECO:0000313" key="10">
    <source>
        <dbReference type="EMBL" id="QOP41643.1"/>
    </source>
</evidence>
<name>A0A7M1AW24_9BACT</name>
<dbReference type="InterPro" id="IPR001543">
    <property type="entry name" value="FliN-like_C"/>
</dbReference>
<evidence type="ECO:0000256" key="6">
    <source>
        <dbReference type="ARBA" id="ARBA00022779"/>
    </source>
</evidence>
<dbReference type="GO" id="GO:0009425">
    <property type="term" value="C:bacterial-type flagellum basal body"/>
    <property type="evidence" value="ECO:0007669"/>
    <property type="project" value="InterPro"/>
</dbReference>
<dbReference type="SUPFAM" id="SSF103039">
    <property type="entry name" value="CheC-like"/>
    <property type="match status" value="1"/>
</dbReference>
<dbReference type="RefSeq" id="WP_193112961.1">
    <property type="nucleotide sequence ID" value="NZ_CP041165.1"/>
</dbReference>
<dbReference type="EMBL" id="CP041165">
    <property type="protein sequence ID" value="QOP41643.1"/>
    <property type="molecule type" value="Genomic_DNA"/>
</dbReference>